<dbReference type="InterPro" id="IPR036291">
    <property type="entry name" value="NAD(P)-bd_dom_sf"/>
</dbReference>
<organism evidence="4 5">
    <name type="scientific">Clostridium bovifaecis</name>
    <dbReference type="NCBI Taxonomy" id="2184719"/>
    <lineage>
        <taxon>Bacteria</taxon>
        <taxon>Bacillati</taxon>
        <taxon>Bacillota</taxon>
        <taxon>Clostridia</taxon>
        <taxon>Eubacteriales</taxon>
        <taxon>Clostridiaceae</taxon>
        <taxon>Clostridium</taxon>
    </lineage>
</organism>
<evidence type="ECO:0000313" key="4">
    <source>
        <dbReference type="EMBL" id="QGU94852.1"/>
    </source>
</evidence>
<dbReference type="Proteomes" id="UP000422764">
    <property type="component" value="Chromosome"/>
</dbReference>
<dbReference type="Gene3D" id="3.40.50.720">
    <property type="entry name" value="NAD(P)-binding Rossmann-like Domain"/>
    <property type="match status" value="1"/>
</dbReference>
<dbReference type="Pfam" id="PF00106">
    <property type="entry name" value="adh_short"/>
    <property type="match status" value="1"/>
</dbReference>
<sequence>MGVQNKETALITGASSGIGYELSKLFAEHRYNLVLVARNIKRLSELSKELIENFGICVKIIQKDLSLTCSAEEIFYEVESSNIQIDILVNNAGTGANGLFHEIDYKKDIEMINLNIASLTILTKLFSKKMVKRKKGKILNVASTGSYQPGPYIAVYYATKAYVLSFSEAITNELKSYGISVTTLCPGATKTEFSKRAGKADLKIAMDAKTVAMAAYDGLMRNKRLVIPGWRNKLAVSISKLFPGNVSAKAVREIQQQLTEQAMKEKRLG</sequence>
<evidence type="ECO:0000256" key="2">
    <source>
        <dbReference type="ARBA" id="ARBA00023002"/>
    </source>
</evidence>
<dbReference type="GO" id="GO:0016491">
    <property type="term" value="F:oxidoreductase activity"/>
    <property type="evidence" value="ECO:0007669"/>
    <property type="project" value="UniProtKB-KW"/>
</dbReference>
<dbReference type="PRINTS" id="PR00080">
    <property type="entry name" value="SDRFAMILY"/>
</dbReference>
<dbReference type="PANTHER" id="PTHR43086">
    <property type="entry name" value="VERY-LONG-CHAIN 3-OXOOACYL-COA REDUCTASE"/>
    <property type="match status" value="1"/>
</dbReference>
<name>A0A6I6EMA5_9CLOT</name>
<dbReference type="EMBL" id="CP046522">
    <property type="protein sequence ID" value="QGU94852.1"/>
    <property type="molecule type" value="Genomic_DNA"/>
</dbReference>
<proteinExistence type="inferred from homology"/>
<evidence type="ECO:0000256" key="3">
    <source>
        <dbReference type="RuleBase" id="RU000363"/>
    </source>
</evidence>
<accession>A0A6I6EMA5</accession>
<evidence type="ECO:0000256" key="1">
    <source>
        <dbReference type="ARBA" id="ARBA00006484"/>
    </source>
</evidence>
<dbReference type="PIRSF" id="PIRSF000126">
    <property type="entry name" value="11-beta-HSD1"/>
    <property type="match status" value="1"/>
</dbReference>
<comment type="similarity">
    <text evidence="1 3">Belongs to the short-chain dehydrogenases/reductases (SDR) family.</text>
</comment>
<dbReference type="SUPFAM" id="SSF51735">
    <property type="entry name" value="NAD(P)-binding Rossmann-fold domains"/>
    <property type="match status" value="1"/>
</dbReference>
<dbReference type="PANTHER" id="PTHR43086:SF3">
    <property type="entry name" value="NADP-DEPENDENT 3-HYDROXY ACID DEHYDROGENASE YDFG"/>
    <property type="match status" value="1"/>
</dbReference>
<evidence type="ECO:0000313" key="5">
    <source>
        <dbReference type="Proteomes" id="UP000422764"/>
    </source>
</evidence>
<gene>
    <name evidence="4" type="ORF">GOM49_06850</name>
</gene>
<keyword evidence="5" id="KW-1185">Reference proteome</keyword>
<dbReference type="AlphaFoldDB" id="A0A6I6EMA5"/>
<reference evidence="4 5" key="1">
    <citation type="submission" date="2019-12" db="EMBL/GenBank/DDBJ databases">
        <title>Genome sequenceing of Clostridium bovifaecis.</title>
        <authorList>
            <person name="Yao Y."/>
        </authorList>
    </citation>
    <scope>NUCLEOTIDE SEQUENCE [LARGE SCALE GENOMIC DNA]</scope>
    <source>
        <strain evidence="4 5">BXX</strain>
    </source>
</reference>
<keyword evidence="2" id="KW-0560">Oxidoreductase</keyword>
<dbReference type="PRINTS" id="PR00081">
    <property type="entry name" value="GDHRDH"/>
</dbReference>
<protein>
    <submittedName>
        <fullName evidence="4">SDR family NAD(P)-dependent oxidoreductase</fullName>
    </submittedName>
</protein>
<dbReference type="InterPro" id="IPR002347">
    <property type="entry name" value="SDR_fam"/>
</dbReference>